<dbReference type="BioCyc" id="PSP1104324:GJSN-644-MONOMER"/>
<dbReference type="eggNOG" id="arCOG12883">
    <property type="taxonomic scope" value="Archaea"/>
</dbReference>
<gene>
    <name evidence="1" type="ORF">P186_0655</name>
</gene>
<evidence type="ECO:0000313" key="1">
    <source>
        <dbReference type="EMBL" id="AET32106.1"/>
    </source>
</evidence>
<evidence type="ECO:0000313" key="2">
    <source>
        <dbReference type="Proteomes" id="UP000005867"/>
    </source>
</evidence>
<name>G7VHT4_9CREN</name>
<dbReference type="Proteomes" id="UP000005867">
    <property type="component" value="Chromosome"/>
</dbReference>
<dbReference type="RefSeq" id="WP_014287934.1">
    <property type="nucleotide sequence ID" value="NC_016645.1"/>
</dbReference>
<dbReference type="EMBL" id="CP003098">
    <property type="protein sequence ID" value="AET32106.1"/>
    <property type="molecule type" value="Genomic_DNA"/>
</dbReference>
<keyword evidence="2" id="KW-1185">Reference proteome</keyword>
<accession>G7VHT4</accession>
<reference evidence="1 2" key="1">
    <citation type="journal article" date="2012" name="J. Bacteriol.">
        <title>Complete genome sequence of strain 1860, a crenarchaeon of the genus pyrobaculum able to grow with various electron acceptors.</title>
        <authorList>
            <person name="Mardanov A.V."/>
            <person name="Gumerov V.M."/>
            <person name="Slobodkina G.B."/>
            <person name="Beletsky A.V."/>
            <person name="Bonch-Osmolovskaya E.A."/>
            <person name="Ravin N.V."/>
            <person name="Skryabin K.G."/>
        </authorList>
    </citation>
    <scope>NUCLEOTIDE SEQUENCE [LARGE SCALE GENOMIC DNA]</scope>
    <source>
        <strain evidence="1 2">1860</strain>
    </source>
</reference>
<organism evidence="1 2">
    <name type="scientific">Pyrobaculum ferrireducens</name>
    <dbReference type="NCBI Taxonomy" id="1104324"/>
    <lineage>
        <taxon>Archaea</taxon>
        <taxon>Thermoproteota</taxon>
        <taxon>Thermoprotei</taxon>
        <taxon>Thermoproteales</taxon>
        <taxon>Thermoproteaceae</taxon>
        <taxon>Pyrobaculum</taxon>
    </lineage>
</organism>
<dbReference type="KEGG" id="pyr:P186_0655"/>
<dbReference type="AlphaFoldDB" id="G7VHT4"/>
<dbReference type="HOGENOM" id="CLU_2784267_0_0_2"/>
<sequence length="68" mass="7777">MAKIHYVYLAVAGGRVEYVGVGRRSGRYDHVDTHIRGHFSAAKRGLRANVFIILAYTRSRRLAEMWEA</sequence>
<proteinExistence type="predicted"/>
<evidence type="ECO:0008006" key="3">
    <source>
        <dbReference type="Google" id="ProtNLM"/>
    </source>
</evidence>
<dbReference type="GeneID" id="11594920"/>
<protein>
    <recommendedName>
        <fullName evidence="3">GIY-YIG domain-containing protein</fullName>
    </recommendedName>
</protein>